<protein>
    <submittedName>
        <fullName evidence="2">Uncharacterized protein</fullName>
    </submittedName>
</protein>
<dbReference type="Proteomes" id="UP000221961">
    <property type="component" value="Chromosome"/>
</dbReference>
<reference evidence="2 3" key="1">
    <citation type="submission" date="2017-10" db="EMBL/GenBank/DDBJ databases">
        <title>Comparative genomics between pathogenic Norcardia.</title>
        <authorList>
            <person name="Zeng L."/>
        </authorList>
    </citation>
    <scope>NUCLEOTIDE SEQUENCE [LARGE SCALE GENOMIC DNA]</scope>
    <source>
        <strain evidence="2 3">NC_YFY_NT001</strain>
    </source>
</reference>
<name>A0A291RKZ0_9NOCA</name>
<accession>A0A291RKZ0</accession>
<evidence type="ECO:0000256" key="1">
    <source>
        <dbReference type="SAM" id="SignalP"/>
    </source>
</evidence>
<dbReference type="AlphaFoldDB" id="A0A291RKZ0"/>
<evidence type="ECO:0000313" key="2">
    <source>
        <dbReference type="EMBL" id="ATL68246.1"/>
    </source>
</evidence>
<evidence type="ECO:0000313" key="3">
    <source>
        <dbReference type="Proteomes" id="UP000221961"/>
    </source>
</evidence>
<feature type="chain" id="PRO_5012493998" evidence="1">
    <location>
        <begin position="27"/>
        <end position="75"/>
    </location>
</feature>
<gene>
    <name evidence="2" type="ORF">CRH09_20725</name>
</gene>
<sequence length="75" mass="7491">MRLVKAGAFAVVLAGVCMAGAGVAHADTTITVTADLMTCATNAGINTSELAQAKVGDQITVSEATDADLKAHNCL</sequence>
<organism evidence="2 3">
    <name type="scientific">Nocardia terpenica</name>
    <dbReference type="NCBI Taxonomy" id="455432"/>
    <lineage>
        <taxon>Bacteria</taxon>
        <taxon>Bacillati</taxon>
        <taxon>Actinomycetota</taxon>
        <taxon>Actinomycetes</taxon>
        <taxon>Mycobacteriales</taxon>
        <taxon>Nocardiaceae</taxon>
        <taxon>Nocardia</taxon>
    </lineage>
</organism>
<dbReference type="KEGG" id="ntp:CRH09_20725"/>
<feature type="signal peptide" evidence="1">
    <location>
        <begin position="1"/>
        <end position="26"/>
    </location>
</feature>
<dbReference type="EMBL" id="CP023778">
    <property type="protein sequence ID" value="ATL68246.1"/>
    <property type="molecule type" value="Genomic_DNA"/>
</dbReference>
<keyword evidence="1" id="KW-0732">Signal</keyword>
<proteinExistence type="predicted"/>